<feature type="transmembrane region" description="Helical" evidence="1">
    <location>
        <begin position="219"/>
        <end position="236"/>
    </location>
</feature>
<evidence type="ECO:0000313" key="3">
    <source>
        <dbReference type="Proteomes" id="UP001230188"/>
    </source>
</evidence>
<dbReference type="Gene3D" id="1.20.910.10">
    <property type="entry name" value="Heme oxygenase-like"/>
    <property type="match status" value="1"/>
</dbReference>
<dbReference type="GO" id="GO:0004392">
    <property type="term" value="F:heme oxygenase (decyclizing) activity"/>
    <property type="evidence" value="ECO:0007669"/>
    <property type="project" value="InterPro"/>
</dbReference>
<dbReference type="Proteomes" id="UP001230188">
    <property type="component" value="Unassembled WGS sequence"/>
</dbReference>
<accession>A0AAD7UN86</accession>
<dbReference type="Pfam" id="PF01126">
    <property type="entry name" value="Heme_oxygenase"/>
    <property type="match status" value="1"/>
</dbReference>
<gene>
    <name evidence="2" type="ORF">CTAYLR_002174</name>
</gene>
<reference evidence="2" key="1">
    <citation type="submission" date="2023-01" db="EMBL/GenBank/DDBJ databases">
        <title>Metagenome sequencing of chrysophaentin producing Chrysophaeum taylorii.</title>
        <authorList>
            <person name="Davison J."/>
            <person name="Bewley C."/>
        </authorList>
    </citation>
    <scope>NUCLEOTIDE SEQUENCE</scope>
    <source>
        <strain evidence="2">NIES-1699</strain>
    </source>
</reference>
<organism evidence="2 3">
    <name type="scientific">Chrysophaeum taylorii</name>
    <dbReference type="NCBI Taxonomy" id="2483200"/>
    <lineage>
        <taxon>Eukaryota</taxon>
        <taxon>Sar</taxon>
        <taxon>Stramenopiles</taxon>
        <taxon>Ochrophyta</taxon>
        <taxon>Pelagophyceae</taxon>
        <taxon>Pelagomonadales</taxon>
        <taxon>Pelagomonadaceae</taxon>
        <taxon>Chrysophaeum</taxon>
    </lineage>
</organism>
<dbReference type="InterPro" id="IPR016084">
    <property type="entry name" value="Haem_Oase-like_multi-hlx"/>
</dbReference>
<comment type="caution">
    <text evidence="2">The sequence shown here is derived from an EMBL/GenBank/DDBJ whole genome shotgun (WGS) entry which is preliminary data.</text>
</comment>
<keyword evidence="1" id="KW-0472">Membrane</keyword>
<protein>
    <submittedName>
        <fullName evidence="2">Uncharacterized protein</fullName>
    </submittedName>
</protein>
<dbReference type="SUPFAM" id="SSF48613">
    <property type="entry name" value="Heme oxygenase-like"/>
    <property type="match status" value="1"/>
</dbReference>
<dbReference type="AlphaFoldDB" id="A0AAD7UN86"/>
<keyword evidence="1" id="KW-0812">Transmembrane</keyword>
<sequence>MAAPTKEHGPSLYVRMIKSIASSHTFGNRVRMVKLPLIFVEEQLYAGAIGQFFWLTEALEAAVAQHADDPMVQRIKALGLGDMAPRYAADLEQILGPKWRTEATRIRTAATSAYCDIIATAGSVELVAAAFILYGALVVGGGKMTQKKVKKIFPNCDHKLFDVADNMKEARQHFMNTFNKIGKEWPEHFETLEQHAARFMSLNNSVVLSIPCLGNRARAVATGLVVAGVALAAAAVRRNRRP</sequence>
<dbReference type="GO" id="GO:0006788">
    <property type="term" value="P:heme oxidation"/>
    <property type="evidence" value="ECO:0007669"/>
    <property type="project" value="InterPro"/>
</dbReference>
<dbReference type="CDD" id="cd19165">
    <property type="entry name" value="HemeO"/>
    <property type="match status" value="1"/>
</dbReference>
<dbReference type="InterPro" id="IPR016053">
    <property type="entry name" value="Haem_Oase-like"/>
</dbReference>
<evidence type="ECO:0000256" key="1">
    <source>
        <dbReference type="SAM" id="Phobius"/>
    </source>
</evidence>
<name>A0AAD7UN86_9STRA</name>
<dbReference type="EMBL" id="JAQMWT010000028">
    <property type="protein sequence ID" value="KAJ8613544.1"/>
    <property type="molecule type" value="Genomic_DNA"/>
</dbReference>
<evidence type="ECO:0000313" key="2">
    <source>
        <dbReference type="EMBL" id="KAJ8613544.1"/>
    </source>
</evidence>
<proteinExistence type="predicted"/>
<keyword evidence="1" id="KW-1133">Transmembrane helix</keyword>
<keyword evidence="3" id="KW-1185">Reference proteome</keyword>
<dbReference type="InterPro" id="IPR002051">
    <property type="entry name" value="Haem_Oase"/>
</dbReference>